<dbReference type="EMBL" id="JAHIBW010000003">
    <property type="protein sequence ID" value="KAG7311930.1"/>
    <property type="molecule type" value="Genomic_DNA"/>
</dbReference>
<organism evidence="1 2">
    <name type="scientific">Plutella xylostella</name>
    <name type="common">Diamondback moth</name>
    <name type="synonym">Plutella maculipennis</name>
    <dbReference type="NCBI Taxonomy" id="51655"/>
    <lineage>
        <taxon>Eukaryota</taxon>
        <taxon>Metazoa</taxon>
        <taxon>Ecdysozoa</taxon>
        <taxon>Arthropoda</taxon>
        <taxon>Hexapoda</taxon>
        <taxon>Insecta</taxon>
        <taxon>Pterygota</taxon>
        <taxon>Neoptera</taxon>
        <taxon>Endopterygota</taxon>
        <taxon>Lepidoptera</taxon>
        <taxon>Glossata</taxon>
        <taxon>Ditrysia</taxon>
        <taxon>Yponomeutoidea</taxon>
        <taxon>Plutellidae</taxon>
        <taxon>Plutella</taxon>
    </lineage>
</organism>
<protein>
    <submittedName>
        <fullName evidence="1">Uncharacterized protein</fullName>
    </submittedName>
</protein>
<reference evidence="1 2" key="1">
    <citation type="submission" date="2021-06" db="EMBL/GenBank/DDBJ databases">
        <title>A haploid diamondback moth (Plutella xylostella L.) genome assembly resolves 31 chromosomes and identifies a diamide resistance mutation.</title>
        <authorList>
            <person name="Ward C.M."/>
            <person name="Perry K.D."/>
            <person name="Baker G."/>
            <person name="Powis K."/>
            <person name="Heckel D.G."/>
            <person name="Baxter S.W."/>
        </authorList>
    </citation>
    <scope>NUCLEOTIDE SEQUENCE [LARGE SCALE GENOMIC DNA]</scope>
    <source>
        <strain evidence="1 2">LV</strain>
        <tissue evidence="1">Single pupa</tissue>
    </source>
</reference>
<name>A0ABQ7R3Q8_PLUXY</name>
<keyword evidence="2" id="KW-1185">Reference proteome</keyword>
<sequence>MLRRQCETDAGLCAPGTATQPAAALLMNQNYHWENLKTSSKESRNSTLACLSADSFLIQSIPSRLQLKPIRKFQRIKTILLSNA</sequence>
<proteinExistence type="predicted"/>
<accession>A0ABQ7R3Q8</accession>
<evidence type="ECO:0000313" key="2">
    <source>
        <dbReference type="Proteomes" id="UP000823941"/>
    </source>
</evidence>
<evidence type="ECO:0000313" key="1">
    <source>
        <dbReference type="EMBL" id="KAG7311930.1"/>
    </source>
</evidence>
<gene>
    <name evidence="1" type="ORF">JYU34_001353</name>
</gene>
<dbReference type="Proteomes" id="UP000823941">
    <property type="component" value="Chromosome 3"/>
</dbReference>
<comment type="caution">
    <text evidence="1">The sequence shown here is derived from an EMBL/GenBank/DDBJ whole genome shotgun (WGS) entry which is preliminary data.</text>
</comment>